<sequence length="175" mass="20080">MPIDFDQIDDFVDSAANAIAKYHIQFTLSPNQISKFPSPENDLHWESIPYGDEHIENVPSDRRGIYAFAICSEVASLPPHCYVLYIGIAGRKSQRSLRERYRDYLNMKKVAKRARIARMISSWRAVLRFYYAPVSPETTSDQLEEIEKQLNGALLPPMAEGDVEATIKAQRRAFR</sequence>
<protein>
    <recommendedName>
        <fullName evidence="3">GIY-YIG domain-containing protein</fullName>
    </recommendedName>
</protein>
<name>A0ABV9NAS6_9PROT</name>
<evidence type="ECO:0000313" key="1">
    <source>
        <dbReference type="EMBL" id="MFC4724986.1"/>
    </source>
</evidence>
<reference evidence="2" key="1">
    <citation type="journal article" date="2019" name="Int. J. Syst. Evol. Microbiol.">
        <title>The Global Catalogue of Microorganisms (GCM) 10K type strain sequencing project: providing services to taxonomists for standard genome sequencing and annotation.</title>
        <authorList>
            <consortium name="The Broad Institute Genomics Platform"/>
            <consortium name="The Broad Institute Genome Sequencing Center for Infectious Disease"/>
            <person name="Wu L."/>
            <person name="Ma J."/>
        </authorList>
    </citation>
    <scope>NUCLEOTIDE SEQUENCE [LARGE SCALE GENOMIC DNA]</scope>
    <source>
        <strain evidence="2">CCUG 62981</strain>
    </source>
</reference>
<dbReference type="EMBL" id="JBHSGQ010000003">
    <property type="protein sequence ID" value="MFC4724986.1"/>
    <property type="molecule type" value="Genomic_DNA"/>
</dbReference>
<accession>A0ABV9NAS6</accession>
<dbReference type="Proteomes" id="UP001596024">
    <property type="component" value="Unassembled WGS sequence"/>
</dbReference>
<organism evidence="1 2">
    <name type="scientific">Glycocaulis abyssi</name>
    <dbReference type="NCBI Taxonomy" id="1433403"/>
    <lineage>
        <taxon>Bacteria</taxon>
        <taxon>Pseudomonadati</taxon>
        <taxon>Pseudomonadota</taxon>
        <taxon>Alphaproteobacteria</taxon>
        <taxon>Maricaulales</taxon>
        <taxon>Maricaulaceae</taxon>
        <taxon>Glycocaulis</taxon>
    </lineage>
</organism>
<keyword evidence="2" id="KW-1185">Reference proteome</keyword>
<evidence type="ECO:0008006" key="3">
    <source>
        <dbReference type="Google" id="ProtNLM"/>
    </source>
</evidence>
<comment type="caution">
    <text evidence="1">The sequence shown here is derived from an EMBL/GenBank/DDBJ whole genome shotgun (WGS) entry which is preliminary data.</text>
</comment>
<dbReference type="RefSeq" id="WP_371392240.1">
    <property type="nucleotide sequence ID" value="NZ_CP163421.1"/>
</dbReference>
<evidence type="ECO:0000313" key="2">
    <source>
        <dbReference type="Proteomes" id="UP001596024"/>
    </source>
</evidence>
<proteinExistence type="predicted"/>
<gene>
    <name evidence="1" type="ORF">ACFPB0_06745</name>
</gene>